<name>A0A1V6SYX1_9EURO</name>
<feature type="compositionally biased region" description="Basic and acidic residues" evidence="1">
    <location>
        <begin position="8"/>
        <end position="19"/>
    </location>
</feature>
<feature type="region of interest" description="Disordered" evidence="1">
    <location>
        <begin position="1"/>
        <end position="84"/>
    </location>
</feature>
<evidence type="ECO:0000256" key="1">
    <source>
        <dbReference type="SAM" id="MobiDB-lite"/>
    </source>
</evidence>
<accession>A0A1V6SYX1</accession>
<reference evidence="3" key="1">
    <citation type="journal article" date="2017" name="Nat. Microbiol.">
        <title>Global analysis of biosynthetic gene clusters reveals vast potential of secondary metabolite production in Penicillium species.</title>
        <authorList>
            <person name="Nielsen J.C."/>
            <person name="Grijseels S."/>
            <person name="Prigent S."/>
            <person name="Ji B."/>
            <person name="Dainat J."/>
            <person name="Nielsen K.F."/>
            <person name="Frisvad J.C."/>
            <person name="Workman M."/>
            <person name="Nielsen J."/>
        </authorList>
    </citation>
    <scope>NUCLEOTIDE SEQUENCE [LARGE SCALE GENOMIC DNA]</scope>
    <source>
        <strain evidence="3">IBT 24891</strain>
    </source>
</reference>
<sequence length="84" mass="10194">MSDPKAQSTHEHEGFFDRILHHHMGQQTEEKMKDHHEDHDEQEDANEHPEHEKKNPEREMDKLKDYYHRDEELEEEGKTYGGLM</sequence>
<protein>
    <submittedName>
        <fullName evidence="2">Uncharacterized protein</fullName>
    </submittedName>
</protein>
<feature type="compositionally biased region" description="Basic and acidic residues" evidence="1">
    <location>
        <begin position="28"/>
        <end position="71"/>
    </location>
</feature>
<evidence type="ECO:0000313" key="3">
    <source>
        <dbReference type="Proteomes" id="UP000191285"/>
    </source>
</evidence>
<evidence type="ECO:0000313" key="2">
    <source>
        <dbReference type="EMBL" id="OQE18984.1"/>
    </source>
</evidence>
<dbReference type="EMBL" id="MLKD01000016">
    <property type="protein sequence ID" value="OQE18984.1"/>
    <property type="molecule type" value="Genomic_DNA"/>
</dbReference>
<comment type="caution">
    <text evidence="2">The sequence shown here is derived from an EMBL/GenBank/DDBJ whole genome shotgun (WGS) entry which is preliminary data.</text>
</comment>
<dbReference type="Proteomes" id="UP000191285">
    <property type="component" value="Unassembled WGS sequence"/>
</dbReference>
<proteinExistence type="predicted"/>
<dbReference type="AlphaFoldDB" id="A0A1V6SYX1"/>
<organism evidence="2 3">
    <name type="scientific">Penicillium steckii</name>
    <dbReference type="NCBI Taxonomy" id="303698"/>
    <lineage>
        <taxon>Eukaryota</taxon>
        <taxon>Fungi</taxon>
        <taxon>Dikarya</taxon>
        <taxon>Ascomycota</taxon>
        <taxon>Pezizomycotina</taxon>
        <taxon>Eurotiomycetes</taxon>
        <taxon>Eurotiomycetidae</taxon>
        <taxon>Eurotiales</taxon>
        <taxon>Aspergillaceae</taxon>
        <taxon>Penicillium</taxon>
    </lineage>
</organism>
<keyword evidence="3" id="KW-1185">Reference proteome</keyword>
<dbReference type="OrthoDB" id="4526540at2759"/>
<gene>
    <name evidence="2" type="ORF">PENSTE_c016G09861</name>
</gene>